<proteinExistence type="predicted"/>
<dbReference type="EMBL" id="CP048000">
    <property type="protein sequence ID" value="QHQ61506.1"/>
    <property type="molecule type" value="Genomic_DNA"/>
</dbReference>
<dbReference type="GO" id="GO:0005829">
    <property type="term" value="C:cytosol"/>
    <property type="evidence" value="ECO:0007669"/>
    <property type="project" value="TreeGrafter"/>
</dbReference>
<protein>
    <submittedName>
        <fullName evidence="1">Rrf2 family transcriptional regulator</fullName>
    </submittedName>
</protein>
<dbReference type="Proteomes" id="UP000464314">
    <property type="component" value="Chromosome"/>
</dbReference>
<evidence type="ECO:0000313" key="2">
    <source>
        <dbReference type="Proteomes" id="UP000464314"/>
    </source>
</evidence>
<accession>A0A6P1TNW5</accession>
<organism evidence="1 2">
    <name type="scientific">Anaerocolumna sedimenticola</name>
    <dbReference type="NCBI Taxonomy" id="2696063"/>
    <lineage>
        <taxon>Bacteria</taxon>
        <taxon>Bacillati</taxon>
        <taxon>Bacillota</taxon>
        <taxon>Clostridia</taxon>
        <taxon>Lachnospirales</taxon>
        <taxon>Lachnospiraceae</taxon>
        <taxon>Anaerocolumna</taxon>
    </lineage>
</organism>
<dbReference type="AlphaFoldDB" id="A0A6P1TNW5"/>
<dbReference type="Gene3D" id="1.10.10.10">
    <property type="entry name" value="Winged helix-like DNA-binding domain superfamily/Winged helix DNA-binding domain"/>
    <property type="match status" value="1"/>
</dbReference>
<sequence>MKLSIGVEYALHCLLYMINIEKDKSVGIRDLATFQGISESYLSKVYAKLSKFGLIKSVSGVKGGYALARDPKDITFWDVVVAVEGNEPFFQCAEIRQNNILLDKNNLPDSYTKCPCLIKVVMNNAENEMKKYLEQKTLAWLHSEVYNNILSEEAREATDRWFRKE</sequence>
<dbReference type="InterPro" id="IPR036390">
    <property type="entry name" value="WH_DNA-bd_sf"/>
</dbReference>
<dbReference type="Pfam" id="PF02082">
    <property type="entry name" value="Rrf2"/>
    <property type="match status" value="1"/>
</dbReference>
<evidence type="ECO:0000313" key="1">
    <source>
        <dbReference type="EMBL" id="QHQ61506.1"/>
    </source>
</evidence>
<dbReference type="PANTHER" id="PTHR33221:SF9">
    <property type="entry name" value="RRF2 FAMILY PROTEIN"/>
    <property type="match status" value="1"/>
</dbReference>
<dbReference type="PANTHER" id="PTHR33221">
    <property type="entry name" value="WINGED HELIX-TURN-HELIX TRANSCRIPTIONAL REGULATOR, RRF2 FAMILY"/>
    <property type="match status" value="1"/>
</dbReference>
<dbReference type="PROSITE" id="PS51197">
    <property type="entry name" value="HTH_RRF2_2"/>
    <property type="match status" value="1"/>
</dbReference>
<dbReference type="InterPro" id="IPR000944">
    <property type="entry name" value="Tscrpt_reg_Rrf2"/>
</dbReference>
<gene>
    <name evidence="1" type="ORF">Ana3638_12575</name>
</gene>
<dbReference type="SUPFAM" id="SSF46785">
    <property type="entry name" value="Winged helix' DNA-binding domain"/>
    <property type="match status" value="1"/>
</dbReference>
<dbReference type="RefSeq" id="WP_161838331.1">
    <property type="nucleotide sequence ID" value="NZ_CP048000.1"/>
</dbReference>
<reference evidence="1 2" key="1">
    <citation type="submission" date="2020-01" db="EMBL/GenBank/DDBJ databases">
        <title>Genome analysis of Anaerocolumna sp. CBA3638.</title>
        <authorList>
            <person name="Kim J."/>
            <person name="Roh S.W."/>
        </authorList>
    </citation>
    <scope>NUCLEOTIDE SEQUENCE [LARGE SCALE GENOMIC DNA]</scope>
    <source>
        <strain evidence="1 2">CBA3638</strain>
    </source>
</reference>
<dbReference type="InterPro" id="IPR030489">
    <property type="entry name" value="TR_Rrf2-type_CS"/>
</dbReference>
<dbReference type="PROSITE" id="PS01332">
    <property type="entry name" value="HTH_RRF2_1"/>
    <property type="match status" value="1"/>
</dbReference>
<dbReference type="GO" id="GO:0003700">
    <property type="term" value="F:DNA-binding transcription factor activity"/>
    <property type="evidence" value="ECO:0007669"/>
    <property type="project" value="TreeGrafter"/>
</dbReference>
<name>A0A6P1TNW5_9FIRM</name>
<dbReference type="InterPro" id="IPR036388">
    <property type="entry name" value="WH-like_DNA-bd_sf"/>
</dbReference>
<dbReference type="NCBIfam" id="TIGR00738">
    <property type="entry name" value="rrf2_super"/>
    <property type="match status" value="1"/>
</dbReference>
<dbReference type="KEGG" id="anr:Ana3638_12575"/>
<keyword evidence="2" id="KW-1185">Reference proteome</keyword>